<protein>
    <submittedName>
        <fullName evidence="1">Uncharacterized protein</fullName>
    </submittedName>
</protein>
<evidence type="ECO:0000313" key="2">
    <source>
        <dbReference type="Proteomes" id="UP001316184"/>
    </source>
</evidence>
<sequence length="77" mass="8370">MLIEVSSRSGTPDPAVRQEIEAADQALRQNFSGFDPDVIVPEIERAFAHLQAQPSADDIAGYARAISARADFELVLD</sequence>
<reference evidence="1 2" key="1">
    <citation type="submission" date="2022-08" db="EMBL/GenBank/DDBJ databases">
        <title>novel species in genus Aeromicrobium.</title>
        <authorList>
            <person name="Ye L."/>
        </authorList>
    </citation>
    <scope>NUCLEOTIDE SEQUENCE [LARGE SCALE GENOMIC DNA]</scope>
    <source>
        <strain evidence="2">zg-Y1379</strain>
    </source>
</reference>
<dbReference type="RefSeq" id="WP_232403406.1">
    <property type="nucleotide sequence ID" value="NZ_CP102173.1"/>
</dbReference>
<proteinExistence type="predicted"/>
<accession>A0ABY5MAV4</accession>
<dbReference type="Proteomes" id="UP001316184">
    <property type="component" value="Chromosome"/>
</dbReference>
<dbReference type="EMBL" id="CP102173">
    <property type="protein sequence ID" value="UUP14125.1"/>
    <property type="molecule type" value="Genomic_DNA"/>
</dbReference>
<name>A0ABY5MAV4_9ACTN</name>
<gene>
    <name evidence="1" type="ORF">NQV15_02095</name>
</gene>
<evidence type="ECO:0000313" key="1">
    <source>
        <dbReference type="EMBL" id="UUP14125.1"/>
    </source>
</evidence>
<keyword evidence="2" id="KW-1185">Reference proteome</keyword>
<organism evidence="1 2">
    <name type="scientific">Aeromicrobium wangtongii</name>
    <dbReference type="NCBI Taxonomy" id="2969247"/>
    <lineage>
        <taxon>Bacteria</taxon>
        <taxon>Bacillati</taxon>
        <taxon>Actinomycetota</taxon>
        <taxon>Actinomycetes</taxon>
        <taxon>Propionibacteriales</taxon>
        <taxon>Nocardioidaceae</taxon>
        <taxon>Aeromicrobium</taxon>
    </lineage>
</organism>